<evidence type="ECO:0000313" key="2">
    <source>
        <dbReference type="EMBL" id="KZN68260.1"/>
    </source>
</evidence>
<name>A0A161YYD8_9GAMM</name>
<dbReference type="PATRIC" id="fig|1365248.3.peg.170"/>
<feature type="region of interest" description="Disordered" evidence="1">
    <location>
        <begin position="1"/>
        <end position="32"/>
    </location>
</feature>
<accession>A0A161YYD8</accession>
<evidence type="ECO:0000313" key="3">
    <source>
        <dbReference type="Proteomes" id="UP000076486"/>
    </source>
</evidence>
<protein>
    <submittedName>
        <fullName evidence="2">Uncharacterized protein</fullName>
    </submittedName>
</protein>
<evidence type="ECO:0000256" key="1">
    <source>
        <dbReference type="SAM" id="MobiDB-lite"/>
    </source>
</evidence>
<comment type="caution">
    <text evidence="2">The sequence shown here is derived from an EMBL/GenBank/DDBJ whole genome shotgun (WGS) entry which is preliminary data.</text>
</comment>
<organism evidence="2 3">
    <name type="scientific">Pseudoalteromonas luteoviolacea CPMOR-1</name>
    <dbReference type="NCBI Taxonomy" id="1365248"/>
    <lineage>
        <taxon>Bacteria</taxon>
        <taxon>Pseudomonadati</taxon>
        <taxon>Pseudomonadota</taxon>
        <taxon>Gammaproteobacteria</taxon>
        <taxon>Alteromonadales</taxon>
        <taxon>Pseudoalteromonadaceae</taxon>
        <taxon>Pseudoalteromonas</taxon>
    </lineage>
</organism>
<reference evidence="2 3" key="1">
    <citation type="submission" date="2013-07" db="EMBL/GenBank/DDBJ databases">
        <title>Comparative Genomic and Metabolomic Analysis of Twelve Strains of Pseudoalteromonas luteoviolacea.</title>
        <authorList>
            <person name="Vynne N.G."/>
            <person name="Mansson M."/>
            <person name="Gram L."/>
        </authorList>
    </citation>
    <scope>NUCLEOTIDE SEQUENCE [LARGE SCALE GENOMIC DNA]</scope>
    <source>
        <strain evidence="2 3">CPMOR-1</strain>
    </source>
</reference>
<gene>
    <name evidence="2" type="ORF">N473_07490</name>
</gene>
<dbReference type="Proteomes" id="UP000076486">
    <property type="component" value="Unassembled WGS sequence"/>
</dbReference>
<proteinExistence type="predicted"/>
<dbReference type="AlphaFoldDB" id="A0A161YYD8"/>
<dbReference type="RefSeq" id="WP_063366323.1">
    <property type="nucleotide sequence ID" value="NZ_AUYC01000002.1"/>
</dbReference>
<sequence>MVKLTKDQKRKKKIKAAQKAARTRMHEDNAALKGISDEEIALTMQLLETAEQEGLPVTFEEAANTARDVVSGKSANMDDWPSERDFQNALEERLSKRLQSTDFETLTVGGSKLRFDMAMAIDGYPFELPEGADPSDYEPLLTNEQYMSDRYDPVIDAVFYRASLGEYQPA</sequence>
<dbReference type="EMBL" id="AUYC01000002">
    <property type="protein sequence ID" value="KZN68260.1"/>
    <property type="molecule type" value="Genomic_DNA"/>
</dbReference>